<comment type="caution">
    <text evidence="3">The sequence shown here is derived from an EMBL/GenBank/DDBJ whole genome shotgun (WGS) entry which is preliminary data.</text>
</comment>
<evidence type="ECO:0000313" key="4">
    <source>
        <dbReference type="Proteomes" id="UP001565220"/>
    </source>
</evidence>
<gene>
    <name evidence="3" type="ORF">AB8S09_08190</name>
</gene>
<dbReference type="InterPro" id="IPR043726">
    <property type="entry name" value="LiaI-LiaF-like_TM1"/>
</dbReference>
<accession>A0ABV4DWJ4</accession>
<feature type="transmembrane region" description="Helical" evidence="1">
    <location>
        <begin position="70"/>
        <end position="91"/>
    </location>
</feature>
<protein>
    <submittedName>
        <fullName evidence="3">DUF5668 domain-containing protein</fullName>
    </submittedName>
</protein>
<dbReference type="RefSeq" id="WP_294183423.1">
    <property type="nucleotide sequence ID" value="NZ_JBGFFE010000009.1"/>
</dbReference>
<organism evidence="3 4">
    <name type="scientific">Clostridium lapidicellarium</name>
    <dbReference type="NCBI Taxonomy" id="3240931"/>
    <lineage>
        <taxon>Bacteria</taxon>
        <taxon>Bacillati</taxon>
        <taxon>Bacillota</taxon>
        <taxon>Clostridia</taxon>
        <taxon>Eubacteriales</taxon>
        <taxon>Clostridiaceae</taxon>
        <taxon>Clostridium</taxon>
    </lineage>
</organism>
<evidence type="ECO:0000313" key="3">
    <source>
        <dbReference type="EMBL" id="MEY8763618.1"/>
    </source>
</evidence>
<feature type="domain" description="LiaI-LiaF-like transmembrane region" evidence="2">
    <location>
        <begin position="11"/>
        <end position="53"/>
    </location>
</feature>
<keyword evidence="1" id="KW-0472">Membrane</keyword>
<keyword evidence="1" id="KW-1133">Transmembrane helix</keyword>
<keyword evidence="4" id="KW-1185">Reference proteome</keyword>
<feature type="transmembrane region" description="Helical" evidence="1">
    <location>
        <begin position="37"/>
        <end position="58"/>
    </location>
</feature>
<dbReference type="EMBL" id="JBGFFE010000009">
    <property type="protein sequence ID" value="MEY8763618.1"/>
    <property type="molecule type" value="Genomic_DNA"/>
</dbReference>
<reference evidence="3 4" key="1">
    <citation type="submission" date="2024-08" db="EMBL/GenBank/DDBJ databases">
        <title>Clostridium lapicellarii sp. nov., and Clostridium renhuaiense sp. nov., two species isolated from the mud in a fermentation cellar used for producing sauce-flavour Chinese liquors.</title>
        <authorList>
            <person name="Yang F."/>
            <person name="Wang H."/>
            <person name="Chen L.Q."/>
            <person name="Zhou N."/>
            <person name="Lu J.J."/>
            <person name="Pu X.X."/>
            <person name="Wan B."/>
            <person name="Wang L."/>
            <person name="Liu S.J."/>
        </authorList>
    </citation>
    <scope>NUCLEOTIDE SEQUENCE [LARGE SCALE GENOMIC DNA]</scope>
    <source>
        <strain evidence="3 4">MT-113</strain>
    </source>
</reference>
<feature type="transmembrane region" description="Helical" evidence="1">
    <location>
        <begin position="7"/>
        <end position="25"/>
    </location>
</feature>
<dbReference type="Proteomes" id="UP001565220">
    <property type="component" value="Unassembled WGS sequence"/>
</dbReference>
<proteinExistence type="predicted"/>
<keyword evidence="1" id="KW-0812">Transmembrane</keyword>
<evidence type="ECO:0000259" key="2">
    <source>
        <dbReference type="Pfam" id="PF18917"/>
    </source>
</evidence>
<sequence length="101" mass="11164">MTKGRRVGTFTSGIMLIAFGTMFLINSLLKIVNYKVLISLWPVILISLGAEIIAAYVVNDGEKIRYDSGAIIIVMVLCAFSMIMGGLQLVITNYPQFRVVF</sequence>
<name>A0ABV4DWJ4_9CLOT</name>
<evidence type="ECO:0000256" key="1">
    <source>
        <dbReference type="SAM" id="Phobius"/>
    </source>
</evidence>
<dbReference type="Pfam" id="PF18917">
    <property type="entry name" value="LiaI-LiaF-like_TM1"/>
    <property type="match status" value="1"/>
</dbReference>